<dbReference type="SUPFAM" id="SSF52833">
    <property type="entry name" value="Thioredoxin-like"/>
    <property type="match status" value="1"/>
</dbReference>
<dbReference type="Gene3D" id="3.40.30.10">
    <property type="entry name" value="Glutaredoxin"/>
    <property type="match status" value="1"/>
</dbReference>
<evidence type="ECO:0000259" key="2">
    <source>
        <dbReference type="PROSITE" id="PS51352"/>
    </source>
</evidence>
<dbReference type="InterPro" id="IPR036249">
    <property type="entry name" value="Thioredoxin-like_sf"/>
</dbReference>
<feature type="signal peptide" evidence="1">
    <location>
        <begin position="1"/>
        <end position="33"/>
    </location>
</feature>
<proteinExistence type="predicted"/>
<dbReference type="PROSITE" id="PS51352">
    <property type="entry name" value="THIOREDOXIN_2"/>
    <property type="match status" value="1"/>
</dbReference>
<keyword evidence="4" id="KW-1185">Reference proteome</keyword>
<dbReference type="Pfam" id="PF13098">
    <property type="entry name" value="Thioredoxin_2"/>
    <property type="match status" value="1"/>
</dbReference>
<gene>
    <name evidence="3" type="ORF">THMIRHAS_04330</name>
</gene>
<organism evidence="3 4">
    <name type="scientific">Thiosulfatimonas sediminis</name>
    <dbReference type="NCBI Taxonomy" id="2675054"/>
    <lineage>
        <taxon>Bacteria</taxon>
        <taxon>Pseudomonadati</taxon>
        <taxon>Pseudomonadota</taxon>
        <taxon>Gammaproteobacteria</taxon>
        <taxon>Thiotrichales</taxon>
        <taxon>Piscirickettsiaceae</taxon>
        <taxon>Thiosulfatimonas</taxon>
    </lineage>
</organism>
<dbReference type="InterPro" id="IPR012336">
    <property type="entry name" value="Thioredoxin-like_fold"/>
</dbReference>
<reference evidence="4" key="1">
    <citation type="submission" date="2019-11" db="EMBL/GenBank/DDBJ databases">
        <title>Isolation and characterization of two novel species in the genus Thiomicrorhabdus.</title>
        <authorList>
            <person name="Mochizuki J."/>
            <person name="Kojima H."/>
            <person name="Fukui M."/>
        </authorList>
    </citation>
    <scope>NUCLEOTIDE SEQUENCE [LARGE SCALE GENOMIC DNA]</scope>
    <source>
        <strain evidence="4">aks77</strain>
    </source>
</reference>
<accession>A0A6F8PSU6</accession>
<sequence>MLKPIFLSTKMRQLSAVLTLSIALLSVNSDAHAGEILPLAVDLQKSGQIATKNKVPVVIFATATWCNYCKKLEQNILYPLLQTTDLENYAQFSQLVLDKSHWMMKDFNGSDIEMKTLGPKLGVIVAPTTLFFDGEGNQIADPIIGLTLEEFYPGNLERAINQALAKLGNDKRVDIYKMVEESKVNYQPQ</sequence>
<keyword evidence="1" id="KW-0732">Signal</keyword>
<dbReference type="Proteomes" id="UP000501726">
    <property type="component" value="Chromosome"/>
</dbReference>
<dbReference type="AlphaFoldDB" id="A0A6F8PSU6"/>
<evidence type="ECO:0000313" key="3">
    <source>
        <dbReference type="EMBL" id="BBP45060.1"/>
    </source>
</evidence>
<protein>
    <recommendedName>
        <fullName evidence="2">Thioredoxin domain-containing protein</fullName>
    </recommendedName>
</protein>
<dbReference type="KEGG" id="tse:THMIRHAS_04330"/>
<dbReference type="EMBL" id="AP021889">
    <property type="protein sequence ID" value="BBP45060.1"/>
    <property type="molecule type" value="Genomic_DNA"/>
</dbReference>
<name>A0A6F8PSU6_9GAMM</name>
<dbReference type="RefSeq" id="WP_173270247.1">
    <property type="nucleotide sequence ID" value="NZ_AP021889.1"/>
</dbReference>
<feature type="domain" description="Thioredoxin" evidence="2">
    <location>
        <begin position="18"/>
        <end position="165"/>
    </location>
</feature>
<evidence type="ECO:0000256" key="1">
    <source>
        <dbReference type="SAM" id="SignalP"/>
    </source>
</evidence>
<feature type="chain" id="PRO_5026223282" description="Thioredoxin domain-containing protein" evidence="1">
    <location>
        <begin position="34"/>
        <end position="189"/>
    </location>
</feature>
<dbReference type="InterPro" id="IPR013766">
    <property type="entry name" value="Thioredoxin_domain"/>
</dbReference>
<evidence type="ECO:0000313" key="4">
    <source>
        <dbReference type="Proteomes" id="UP000501726"/>
    </source>
</evidence>